<reference evidence="2" key="1">
    <citation type="journal article" date="2023" name="Science">
        <title>Genome structures resolve the early diversification of teleost fishes.</title>
        <authorList>
            <person name="Parey E."/>
            <person name="Louis A."/>
            <person name="Montfort J."/>
            <person name="Bouchez O."/>
            <person name="Roques C."/>
            <person name="Iampietro C."/>
            <person name="Lluch J."/>
            <person name="Castinel A."/>
            <person name="Donnadieu C."/>
            <person name="Desvignes T."/>
            <person name="Floi Bucao C."/>
            <person name="Jouanno E."/>
            <person name="Wen M."/>
            <person name="Mejri S."/>
            <person name="Dirks R."/>
            <person name="Jansen H."/>
            <person name="Henkel C."/>
            <person name="Chen W.J."/>
            <person name="Zahm M."/>
            <person name="Cabau C."/>
            <person name="Klopp C."/>
            <person name="Thompson A.W."/>
            <person name="Robinson-Rechavi M."/>
            <person name="Braasch I."/>
            <person name="Lecointre G."/>
            <person name="Bobe J."/>
            <person name="Postlethwait J.H."/>
            <person name="Berthelot C."/>
            <person name="Roest Crollius H."/>
            <person name="Guiguen Y."/>
        </authorList>
    </citation>
    <scope>NUCLEOTIDE SEQUENCE</scope>
    <source>
        <strain evidence="2">NC1722</strain>
    </source>
</reference>
<dbReference type="AlphaFoldDB" id="A0AAD7S0X8"/>
<gene>
    <name evidence="2" type="ORF">AAFF_G00056170</name>
</gene>
<feature type="compositionally biased region" description="Basic and acidic residues" evidence="1">
    <location>
        <begin position="8"/>
        <end position="35"/>
    </location>
</feature>
<proteinExistence type="predicted"/>
<evidence type="ECO:0000256" key="1">
    <source>
        <dbReference type="SAM" id="MobiDB-lite"/>
    </source>
</evidence>
<evidence type="ECO:0000313" key="3">
    <source>
        <dbReference type="Proteomes" id="UP001221898"/>
    </source>
</evidence>
<dbReference type="Proteomes" id="UP001221898">
    <property type="component" value="Unassembled WGS sequence"/>
</dbReference>
<accession>A0AAD7S0X8</accession>
<evidence type="ECO:0000313" key="2">
    <source>
        <dbReference type="EMBL" id="KAJ8393888.1"/>
    </source>
</evidence>
<dbReference type="EMBL" id="JAINUG010000132">
    <property type="protein sequence ID" value="KAJ8393888.1"/>
    <property type="molecule type" value="Genomic_DNA"/>
</dbReference>
<feature type="region of interest" description="Disordered" evidence="1">
    <location>
        <begin position="1"/>
        <end position="35"/>
    </location>
</feature>
<comment type="caution">
    <text evidence="2">The sequence shown here is derived from an EMBL/GenBank/DDBJ whole genome shotgun (WGS) entry which is preliminary data.</text>
</comment>
<protein>
    <submittedName>
        <fullName evidence="2">Uncharacterized protein</fullName>
    </submittedName>
</protein>
<keyword evidence="3" id="KW-1185">Reference proteome</keyword>
<organism evidence="2 3">
    <name type="scientific">Aldrovandia affinis</name>
    <dbReference type="NCBI Taxonomy" id="143900"/>
    <lineage>
        <taxon>Eukaryota</taxon>
        <taxon>Metazoa</taxon>
        <taxon>Chordata</taxon>
        <taxon>Craniata</taxon>
        <taxon>Vertebrata</taxon>
        <taxon>Euteleostomi</taxon>
        <taxon>Actinopterygii</taxon>
        <taxon>Neopterygii</taxon>
        <taxon>Teleostei</taxon>
        <taxon>Notacanthiformes</taxon>
        <taxon>Halosauridae</taxon>
        <taxon>Aldrovandia</taxon>
    </lineage>
</organism>
<sequence length="68" mass="7694">MFEVKPMSMEKKEAASGPDEGRKESGPTRCEPRRPDCEALYMYDSQDWAGSPEEHSAISPILAEETFR</sequence>
<feature type="region of interest" description="Disordered" evidence="1">
    <location>
        <begin position="48"/>
        <end position="68"/>
    </location>
</feature>
<name>A0AAD7S0X8_9TELE</name>